<feature type="domain" description="Cas12f1-like TNB" evidence="3">
    <location>
        <begin position="42"/>
        <end position="108"/>
    </location>
</feature>
<proteinExistence type="predicted"/>
<keyword evidence="1" id="KW-0238">DNA-binding</keyword>
<evidence type="ECO:0000256" key="2">
    <source>
        <dbReference type="SAM" id="MobiDB-lite"/>
    </source>
</evidence>
<protein>
    <recommendedName>
        <fullName evidence="3">Cas12f1-like TNB domain-containing protein</fullName>
    </recommendedName>
</protein>
<evidence type="ECO:0000256" key="1">
    <source>
        <dbReference type="ARBA" id="ARBA00023125"/>
    </source>
</evidence>
<evidence type="ECO:0000259" key="3">
    <source>
        <dbReference type="Pfam" id="PF07282"/>
    </source>
</evidence>
<dbReference type="KEGG" id="meti:DK427_20170"/>
<dbReference type="AlphaFoldDB" id="A0A2U8VVI5"/>
<dbReference type="OrthoDB" id="7593314at2"/>
<keyword evidence="5" id="KW-1185">Reference proteome</keyword>
<name>A0A2U8VVI5_9HYPH</name>
<dbReference type="Pfam" id="PF07282">
    <property type="entry name" value="Cas12f1-like_TNB"/>
    <property type="match status" value="1"/>
</dbReference>
<organism evidence="4 5">
    <name type="scientific">Methylobacterium radiodurans</name>
    <dbReference type="NCBI Taxonomy" id="2202828"/>
    <lineage>
        <taxon>Bacteria</taxon>
        <taxon>Pseudomonadati</taxon>
        <taxon>Pseudomonadota</taxon>
        <taxon>Alphaproteobacteria</taxon>
        <taxon>Hyphomicrobiales</taxon>
        <taxon>Methylobacteriaceae</taxon>
        <taxon>Methylobacterium</taxon>
    </lineage>
</organism>
<accession>A0A2U8VVI5</accession>
<dbReference type="Proteomes" id="UP000246058">
    <property type="component" value="Chromosome"/>
</dbReference>
<evidence type="ECO:0000313" key="4">
    <source>
        <dbReference type="EMBL" id="AWN37757.1"/>
    </source>
</evidence>
<dbReference type="InterPro" id="IPR010095">
    <property type="entry name" value="Cas12f1-like_TNB"/>
</dbReference>
<feature type="region of interest" description="Disordered" evidence="2">
    <location>
        <begin position="114"/>
        <end position="143"/>
    </location>
</feature>
<evidence type="ECO:0000313" key="5">
    <source>
        <dbReference type="Proteomes" id="UP000246058"/>
    </source>
</evidence>
<dbReference type="GO" id="GO:0003677">
    <property type="term" value="F:DNA binding"/>
    <property type="evidence" value="ECO:0007669"/>
    <property type="project" value="UniProtKB-KW"/>
</dbReference>
<sequence>MVCIEDLKIGNMTASAARTVEQPGRNVRQKSGLNRDIPDQGWGGFARQLAYKQDWRGGWLIRMPAANTSRTCPGCGHIDAANRPSRAVSRCVACGHAGNADDMAAINVERAGPARLARGDTSPAGASAGEPPRRCRSSRPDTR</sequence>
<reference evidence="4 5" key="1">
    <citation type="submission" date="2018-05" db="EMBL/GenBank/DDBJ databases">
        <title>Complete Genome Sequence of Methylobacterium sp. 17Sr1-43.</title>
        <authorList>
            <person name="Srinivasan S."/>
        </authorList>
    </citation>
    <scope>NUCLEOTIDE SEQUENCE [LARGE SCALE GENOMIC DNA]</scope>
    <source>
        <strain evidence="4 5">17Sr1-43</strain>
    </source>
</reference>
<dbReference type="EMBL" id="CP029551">
    <property type="protein sequence ID" value="AWN37757.1"/>
    <property type="molecule type" value="Genomic_DNA"/>
</dbReference>
<gene>
    <name evidence="4" type="ORF">DK427_20170</name>
</gene>